<evidence type="ECO:0000313" key="2">
    <source>
        <dbReference type="Proteomes" id="UP001596111"/>
    </source>
</evidence>
<organism evidence="1 2">
    <name type="scientific">Rhodanobacter terrae</name>
    <dbReference type="NCBI Taxonomy" id="418647"/>
    <lineage>
        <taxon>Bacteria</taxon>
        <taxon>Pseudomonadati</taxon>
        <taxon>Pseudomonadota</taxon>
        <taxon>Gammaproteobacteria</taxon>
        <taxon>Lysobacterales</taxon>
        <taxon>Rhodanobacteraceae</taxon>
        <taxon>Rhodanobacter</taxon>
    </lineage>
</organism>
<keyword evidence="2" id="KW-1185">Reference proteome</keyword>
<comment type="caution">
    <text evidence="1">The sequence shown here is derived from an EMBL/GenBank/DDBJ whole genome shotgun (WGS) entry which is preliminary data.</text>
</comment>
<evidence type="ECO:0000313" key="1">
    <source>
        <dbReference type="EMBL" id="MFC5581440.1"/>
    </source>
</evidence>
<accession>A0ABW0SWV9</accession>
<gene>
    <name evidence="1" type="ORF">ACFPPB_09995</name>
</gene>
<dbReference type="InterPro" id="IPR036709">
    <property type="entry name" value="Autotransporte_beta_dom_sf"/>
</dbReference>
<dbReference type="Gene3D" id="2.40.128.130">
    <property type="entry name" value="Autotransporter beta-domain"/>
    <property type="match status" value="1"/>
</dbReference>
<protein>
    <recommendedName>
        <fullName evidence="3">Outer membrane autotransporter protein</fullName>
    </recommendedName>
</protein>
<dbReference type="SUPFAM" id="SSF103515">
    <property type="entry name" value="Autotransporter"/>
    <property type="match status" value="1"/>
</dbReference>
<dbReference type="Proteomes" id="UP001596111">
    <property type="component" value="Unassembled WGS sequence"/>
</dbReference>
<dbReference type="RefSeq" id="WP_377326617.1">
    <property type="nucleotide sequence ID" value="NZ_JBHSNG010000008.1"/>
</dbReference>
<proteinExistence type="predicted"/>
<dbReference type="EMBL" id="JBHSNG010000008">
    <property type="protein sequence ID" value="MFC5581440.1"/>
    <property type="molecule type" value="Genomic_DNA"/>
</dbReference>
<name>A0ABW0SWV9_9GAMM</name>
<evidence type="ECO:0008006" key="3">
    <source>
        <dbReference type="Google" id="ProtNLM"/>
    </source>
</evidence>
<sequence length="89" mass="9653">MAVQILAPEHVGHDFQGTSSTTLSYSAIPSTGSWNALTNPYAANGTSVLLGIGADLQLRDDLQIATDYGYLMQPHSRDQMIRLGLRKSF</sequence>
<reference evidence="2" key="1">
    <citation type="journal article" date="2019" name="Int. J. Syst. Evol. Microbiol.">
        <title>The Global Catalogue of Microorganisms (GCM) 10K type strain sequencing project: providing services to taxonomists for standard genome sequencing and annotation.</title>
        <authorList>
            <consortium name="The Broad Institute Genomics Platform"/>
            <consortium name="The Broad Institute Genome Sequencing Center for Infectious Disease"/>
            <person name="Wu L."/>
            <person name="Ma J."/>
        </authorList>
    </citation>
    <scope>NUCLEOTIDE SEQUENCE [LARGE SCALE GENOMIC DNA]</scope>
    <source>
        <strain evidence="2">CGMCC 1.13587</strain>
    </source>
</reference>